<sequence length="154" mass="18088">MAVQVNRKESSDQNEITKAAAWAWYERGSWFEHKTIKETEFRRPQDYTPRPSRYKIEARKQSQKEYHDNSLLDMYEIERISRELNCYVESSRVAHRARSVDGGDRGGRSMATKETRGKRTGKKLNWGWKRYGVACGSSEDVVEHVLFIGGRRQR</sequence>
<organism evidence="2 3">
    <name type="scientific">Helianthus annuus</name>
    <name type="common">Common sunflower</name>
    <dbReference type="NCBI Taxonomy" id="4232"/>
    <lineage>
        <taxon>Eukaryota</taxon>
        <taxon>Viridiplantae</taxon>
        <taxon>Streptophyta</taxon>
        <taxon>Embryophyta</taxon>
        <taxon>Tracheophyta</taxon>
        <taxon>Spermatophyta</taxon>
        <taxon>Magnoliopsida</taxon>
        <taxon>eudicotyledons</taxon>
        <taxon>Gunneridae</taxon>
        <taxon>Pentapetalae</taxon>
        <taxon>asterids</taxon>
        <taxon>campanulids</taxon>
        <taxon>Asterales</taxon>
        <taxon>Asteraceae</taxon>
        <taxon>Asteroideae</taxon>
        <taxon>Heliantheae alliance</taxon>
        <taxon>Heliantheae</taxon>
        <taxon>Helianthus</taxon>
    </lineage>
</organism>
<evidence type="ECO:0000256" key="1">
    <source>
        <dbReference type="SAM" id="MobiDB-lite"/>
    </source>
</evidence>
<feature type="compositionally biased region" description="Basic and acidic residues" evidence="1">
    <location>
        <begin position="98"/>
        <end position="117"/>
    </location>
</feature>
<evidence type="ECO:0000313" key="2">
    <source>
        <dbReference type="EMBL" id="KAF5765815.1"/>
    </source>
</evidence>
<evidence type="ECO:0000313" key="3">
    <source>
        <dbReference type="Proteomes" id="UP000215914"/>
    </source>
</evidence>
<reference evidence="2" key="2">
    <citation type="submission" date="2020-06" db="EMBL/GenBank/DDBJ databases">
        <title>Helianthus annuus Genome sequencing and assembly Release 2.</title>
        <authorList>
            <person name="Gouzy J."/>
            <person name="Langlade N."/>
            <person name="Munos S."/>
        </authorList>
    </citation>
    <scope>NUCLEOTIDE SEQUENCE</scope>
    <source>
        <tissue evidence="2">Leaves</tissue>
    </source>
</reference>
<dbReference type="Gramene" id="mRNA:HanXRQr2_Chr15g0708091">
    <property type="protein sequence ID" value="CDS:HanXRQr2_Chr15g0708091.1"/>
    <property type="gene ID" value="HanXRQr2_Chr15g0708091"/>
</dbReference>
<dbReference type="PANTHER" id="PTHR34665">
    <property type="entry name" value="DUF3741 DOMAIN-CONTAINING PROTEIN"/>
    <property type="match status" value="1"/>
</dbReference>
<dbReference type="Proteomes" id="UP000215914">
    <property type="component" value="Unassembled WGS sequence"/>
</dbReference>
<name>A0A9K3E2S0_HELAN</name>
<dbReference type="EMBL" id="MNCJ02000330">
    <property type="protein sequence ID" value="KAF5765815.1"/>
    <property type="molecule type" value="Genomic_DNA"/>
</dbReference>
<comment type="caution">
    <text evidence="2">The sequence shown here is derived from an EMBL/GenBank/DDBJ whole genome shotgun (WGS) entry which is preliminary data.</text>
</comment>
<accession>A0A9K3E2S0</accession>
<gene>
    <name evidence="2" type="ORF">HanXRQr2_Chr15g0708091</name>
</gene>
<protein>
    <submittedName>
        <fullName evidence="2">Uncharacterized protein</fullName>
    </submittedName>
</protein>
<dbReference type="PANTHER" id="PTHR34665:SF4">
    <property type="entry name" value="DUF3741 DOMAIN-CONTAINING PROTEIN"/>
    <property type="match status" value="1"/>
</dbReference>
<dbReference type="AlphaFoldDB" id="A0A9K3E2S0"/>
<reference evidence="2" key="1">
    <citation type="journal article" date="2017" name="Nature">
        <title>The sunflower genome provides insights into oil metabolism, flowering and Asterid evolution.</title>
        <authorList>
            <person name="Badouin H."/>
            <person name="Gouzy J."/>
            <person name="Grassa C.J."/>
            <person name="Murat F."/>
            <person name="Staton S.E."/>
            <person name="Cottret L."/>
            <person name="Lelandais-Briere C."/>
            <person name="Owens G.L."/>
            <person name="Carrere S."/>
            <person name="Mayjonade B."/>
            <person name="Legrand L."/>
            <person name="Gill N."/>
            <person name="Kane N.C."/>
            <person name="Bowers J.E."/>
            <person name="Hubner S."/>
            <person name="Bellec A."/>
            <person name="Berard A."/>
            <person name="Berges H."/>
            <person name="Blanchet N."/>
            <person name="Boniface M.C."/>
            <person name="Brunel D."/>
            <person name="Catrice O."/>
            <person name="Chaidir N."/>
            <person name="Claudel C."/>
            <person name="Donnadieu C."/>
            <person name="Faraut T."/>
            <person name="Fievet G."/>
            <person name="Helmstetter N."/>
            <person name="King M."/>
            <person name="Knapp S.J."/>
            <person name="Lai Z."/>
            <person name="Le Paslier M.C."/>
            <person name="Lippi Y."/>
            <person name="Lorenzon L."/>
            <person name="Mandel J.R."/>
            <person name="Marage G."/>
            <person name="Marchand G."/>
            <person name="Marquand E."/>
            <person name="Bret-Mestries E."/>
            <person name="Morien E."/>
            <person name="Nambeesan S."/>
            <person name="Nguyen T."/>
            <person name="Pegot-Espagnet P."/>
            <person name="Pouilly N."/>
            <person name="Raftis F."/>
            <person name="Sallet E."/>
            <person name="Schiex T."/>
            <person name="Thomas J."/>
            <person name="Vandecasteele C."/>
            <person name="Vares D."/>
            <person name="Vear F."/>
            <person name="Vautrin S."/>
            <person name="Crespi M."/>
            <person name="Mangin B."/>
            <person name="Burke J.M."/>
            <person name="Salse J."/>
            <person name="Munos S."/>
            <person name="Vincourt P."/>
            <person name="Rieseberg L.H."/>
            <person name="Langlade N.B."/>
        </authorList>
    </citation>
    <scope>NUCLEOTIDE SEQUENCE</scope>
    <source>
        <tissue evidence="2">Leaves</tissue>
    </source>
</reference>
<proteinExistence type="predicted"/>
<keyword evidence="3" id="KW-1185">Reference proteome</keyword>
<feature type="region of interest" description="Disordered" evidence="1">
    <location>
        <begin position="94"/>
        <end position="118"/>
    </location>
</feature>